<dbReference type="GO" id="GO:0005524">
    <property type="term" value="F:ATP binding"/>
    <property type="evidence" value="ECO:0007669"/>
    <property type="project" value="UniProtKB-KW"/>
</dbReference>
<dbReference type="Pfam" id="PF13087">
    <property type="entry name" value="AAA_12"/>
    <property type="match status" value="1"/>
</dbReference>
<dbReference type="Pfam" id="PF13086">
    <property type="entry name" value="AAA_11"/>
    <property type="match status" value="1"/>
</dbReference>
<dbReference type="OrthoDB" id="9757917at2"/>
<feature type="domain" description="NERD" evidence="6">
    <location>
        <begin position="10"/>
        <end position="126"/>
    </location>
</feature>
<keyword evidence="1" id="KW-0547">Nucleotide-binding</keyword>
<keyword evidence="2" id="KW-0378">Hydrolase</keyword>
<keyword evidence="4" id="KW-0067">ATP-binding</keyword>
<dbReference type="InterPro" id="IPR041679">
    <property type="entry name" value="DNA2/NAM7-like_C"/>
</dbReference>
<dbReference type="InterPro" id="IPR011528">
    <property type="entry name" value="NERD"/>
</dbReference>
<dbReference type="Proteomes" id="UP000327424">
    <property type="component" value="Chromosome"/>
</dbReference>
<name>A0A5J6WHW1_MORMI</name>
<dbReference type="CDD" id="cd17934">
    <property type="entry name" value="DEXXQc_Upf1-like"/>
    <property type="match status" value="1"/>
</dbReference>
<dbReference type="FunFam" id="3.40.50.300:FF:000326">
    <property type="entry name" value="P-loop containing nucleoside triphosphate hydrolase"/>
    <property type="match status" value="1"/>
</dbReference>
<evidence type="ECO:0000256" key="3">
    <source>
        <dbReference type="ARBA" id="ARBA00022806"/>
    </source>
</evidence>
<dbReference type="Gene3D" id="3.40.50.300">
    <property type="entry name" value="P-loop containing nucleotide triphosphate hydrolases"/>
    <property type="match status" value="2"/>
</dbReference>
<dbReference type="InterPro" id="IPR041677">
    <property type="entry name" value="DNA2/NAM7_AAA_11"/>
</dbReference>
<dbReference type="Gene3D" id="3.30.200.20">
    <property type="entry name" value="Phosphorylase Kinase, domain 1"/>
    <property type="match status" value="1"/>
</dbReference>
<evidence type="ECO:0000259" key="6">
    <source>
        <dbReference type="PROSITE" id="PS50965"/>
    </source>
</evidence>
<dbReference type="KEGG" id="mmaa:FR932_02590"/>
<evidence type="ECO:0000256" key="4">
    <source>
        <dbReference type="ARBA" id="ARBA00022840"/>
    </source>
</evidence>
<dbReference type="InterPro" id="IPR000719">
    <property type="entry name" value="Prot_kinase_dom"/>
</dbReference>
<feature type="domain" description="Protein kinase" evidence="5">
    <location>
        <begin position="207"/>
        <end position="476"/>
    </location>
</feature>
<reference evidence="7 8" key="1">
    <citation type="submission" date="2019-09" db="EMBL/GenBank/DDBJ databases">
        <title>Hybrid Assembly of the complete Genome of the Deep-Sea Bacterium Moritella marina from long Nanopore and Illumina reads.</title>
        <authorList>
            <person name="Magin S."/>
            <person name="Georgoulis A."/>
            <person name="Papadimitriou K."/>
            <person name="Iliakis G."/>
            <person name="Vorgias C.E."/>
        </authorList>
    </citation>
    <scope>NUCLEOTIDE SEQUENCE [LARGE SCALE GENOMIC DNA]</scope>
    <source>
        <strain evidence="7 8">MP-1</strain>
    </source>
</reference>
<evidence type="ECO:0000259" key="5">
    <source>
        <dbReference type="PROSITE" id="PS50011"/>
    </source>
</evidence>
<protein>
    <submittedName>
        <fullName evidence="7">AAA family ATPase</fullName>
    </submittedName>
</protein>
<accession>A0A5J6WHW1</accession>
<evidence type="ECO:0000313" key="8">
    <source>
        <dbReference type="Proteomes" id="UP000327424"/>
    </source>
</evidence>
<keyword evidence="8" id="KW-1185">Reference proteome</keyword>
<dbReference type="InterPro" id="IPR047187">
    <property type="entry name" value="SF1_C_Upf1"/>
</dbReference>
<proteinExistence type="predicted"/>
<dbReference type="GO" id="GO:0004386">
    <property type="term" value="F:helicase activity"/>
    <property type="evidence" value="ECO:0007669"/>
    <property type="project" value="UniProtKB-KW"/>
</dbReference>
<gene>
    <name evidence="7" type="ORF">FR932_02590</name>
</gene>
<dbReference type="Pfam" id="PF08378">
    <property type="entry name" value="NERD"/>
    <property type="match status" value="1"/>
</dbReference>
<evidence type="ECO:0000256" key="1">
    <source>
        <dbReference type="ARBA" id="ARBA00022741"/>
    </source>
</evidence>
<dbReference type="PANTHER" id="PTHR10887">
    <property type="entry name" value="DNA2/NAM7 HELICASE FAMILY"/>
    <property type="match status" value="1"/>
</dbReference>
<dbReference type="PANTHER" id="PTHR10887:SF495">
    <property type="entry name" value="HELICASE SENATAXIN ISOFORM X1-RELATED"/>
    <property type="match status" value="1"/>
</dbReference>
<dbReference type="GO" id="GO:0004672">
    <property type="term" value="F:protein kinase activity"/>
    <property type="evidence" value="ECO:0007669"/>
    <property type="project" value="InterPro"/>
</dbReference>
<evidence type="ECO:0000313" key="7">
    <source>
        <dbReference type="EMBL" id="QFI36798.1"/>
    </source>
</evidence>
<dbReference type="InterPro" id="IPR027417">
    <property type="entry name" value="P-loop_NTPase"/>
</dbReference>
<evidence type="ECO:0000256" key="2">
    <source>
        <dbReference type="ARBA" id="ARBA00022801"/>
    </source>
</evidence>
<keyword evidence="3" id="KW-0347">Helicase</keyword>
<dbReference type="SUPFAM" id="SSF52540">
    <property type="entry name" value="P-loop containing nucleoside triphosphate hydrolases"/>
    <property type="match status" value="1"/>
</dbReference>
<dbReference type="InterPro" id="IPR045055">
    <property type="entry name" value="DNA2/NAM7-like"/>
</dbReference>
<dbReference type="PROSITE" id="PS50011">
    <property type="entry name" value="PROTEIN_KINASE_DOM"/>
    <property type="match status" value="1"/>
</dbReference>
<dbReference type="EMBL" id="CP044399">
    <property type="protein sequence ID" value="QFI36798.1"/>
    <property type="molecule type" value="Genomic_DNA"/>
</dbReference>
<sequence>MEIKCLDPLGINGYEREANERLEAALPNNWKGYSSLEMRGRQSKEFEGDLILITHDRIINVELKKWSGKIFSNEGKWIVQFPDGREEHRSNGVRQARRSAQILATKLKERLNNRFAPWVDHCVVLCGTATKDDLHPDEQDYVFTLDEFAKIGEDKVYKKYFKDISWMIKRKEDAPNKNLKQWDKIFSNNSADFKAKNYSANNYVLQGQPLFQHRDGLYSEYHSQRSDNHNYKALMRRWNFTSPCIVEHARTPEQRSLIAHRESDVLGYIANQDEELKDTYLRLEYLPSELSSDFVELYEWPNKKDRLDTFIRKNSTKLTEENRLNLIQALVSRLASLHDIDVAHRDLGNHSIWVSLPSKVVLSNFLTATYPDPQNKTVSNIRKILQHNQIATPEELYDDSEGTHFTRDVYLATAACHYIAFGKPPIKEDGIYLWEPIKDSSICQRLEKWFERGLELEAAARFKDLREALTELNKLLNVGESDGEDKLGLLANYHSSKNIYVDFGGTSPVKIDGTFNFLKAIDDSFGLKAWFGVSDVSTDGGVNSQLLSFFNRLDIRKNADIKCLPKIIDYGLNPQMTCAFFQFEWIKGSTWKQFVESQAIDDPTLKIKQLLSSLIELHSASIHHGDIHPENIIINDNGLVFIDIIELDESKYTPTYSPDNHENISKANIDRYATVKIISELSVAKQLTHLGKYVNQLLELPEISSQEIIKLHDELEGIVSPPPLKLVNIFKIFHKKLKIRQGKLLSDDGKYYLDLEINKGKDGDLVSVRITGVKHRLGILIHPEKKFIVSANFDEIRHNDFIKNKKRSILELSGEIHFCSSESEASEAFFDEILESPVYQELCKGVESSEGSNSNQGTLALTNIKTSKVTDARDVWKALVETEHESNPRVEISTDPRIQGDKYTFQYTSEGASLDFNLNTERVFVYAERHGELRRIGIVVDIGPNSMAINIRGKARIELGDTLVLEGALTASSLNKRKLATENLVNNRSVISNIADYFSPGVAVKPTEQAEPTDAELDSYTELGCDENVIFKLNEQQREAFKGLYKYGPVSLLQGPPGTGKTAFIGSFIHYCISNGARRVLLVSQSHEAVNNATEKVRSLFGRNDTEIDIVRLGDQHVLSEQLDDVGEKALQEHYRDRFKAEYEERITRVARELGINEEFTKIATEFERSFGKQLDRIISRMKDKDSITSNALTKQIEVFDEKLPEFFSRKVGMELNLDSIELNCYREFIYSALARHYEIFSGDLVSKFKNIISISNEWLSVMASSQSQFQNFLSKTRTLVCGTCVGIGRNHYGIQENIYDLVVIDEAARSPASELAIAMQVGRKVLLVGDHKQLPPLFDEEHINAAKRILPTVSTDEFKRSDFERAFVSSYGKTVGRFLKIQYRMIPAVGNLVSECFYSEEGGLETGRGVTKKAYLELFEDTCTPVTWIDTSKAKRNSFESKPTAKNANQKSYVNRYEAEIILELLSNLIAHKNAEALLVEDDDPKIGIICMYGEQVRYLIRKINGVAWARTLLEKGIIKVDTIDSYQGKENDIVIVSLVRSNSRGSQGYVSSENRANVALSRAKEALFIIGNSDMWQNNNEGSAFGRVYKYISEHSDKEYSIVNSQSLEAKK</sequence>
<dbReference type="CDD" id="cd18808">
    <property type="entry name" value="SF1_C_Upf1"/>
    <property type="match status" value="1"/>
</dbReference>
<dbReference type="GO" id="GO:0016787">
    <property type="term" value="F:hydrolase activity"/>
    <property type="evidence" value="ECO:0007669"/>
    <property type="project" value="UniProtKB-KW"/>
</dbReference>
<dbReference type="Gene3D" id="1.10.510.10">
    <property type="entry name" value="Transferase(Phosphotransferase) domain 1"/>
    <property type="match status" value="2"/>
</dbReference>
<dbReference type="RefSeq" id="WP_019441325.1">
    <property type="nucleotide sequence ID" value="NZ_ALOE01000015.1"/>
</dbReference>
<dbReference type="PROSITE" id="PS50965">
    <property type="entry name" value="NERD"/>
    <property type="match status" value="1"/>
</dbReference>
<dbReference type="SUPFAM" id="SSF56112">
    <property type="entry name" value="Protein kinase-like (PK-like)"/>
    <property type="match status" value="2"/>
</dbReference>
<organism evidence="7 8">
    <name type="scientific">Moritella marina ATCC 15381</name>
    <dbReference type="NCBI Taxonomy" id="1202962"/>
    <lineage>
        <taxon>Bacteria</taxon>
        <taxon>Pseudomonadati</taxon>
        <taxon>Pseudomonadota</taxon>
        <taxon>Gammaproteobacteria</taxon>
        <taxon>Alteromonadales</taxon>
        <taxon>Moritellaceae</taxon>
        <taxon>Moritella</taxon>
    </lineage>
</organism>
<dbReference type="InterPro" id="IPR011009">
    <property type="entry name" value="Kinase-like_dom_sf"/>
</dbReference>
<dbReference type="GO" id="GO:0005694">
    <property type="term" value="C:chromosome"/>
    <property type="evidence" value="ECO:0007669"/>
    <property type="project" value="UniProtKB-ARBA"/>
</dbReference>